<organism evidence="2 3">
    <name type="scientific">Parendozoicomonas haliclonae</name>
    <dbReference type="NCBI Taxonomy" id="1960125"/>
    <lineage>
        <taxon>Bacteria</taxon>
        <taxon>Pseudomonadati</taxon>
        <taxon>Pseudomonadota</taxon>
        <taxon>Gammaproteobacteria</taxon>
        <taxon>Oceanospirillales</taxon>
        <taxon>Endozoicomonadaceae</taxon>
        <taxon>Parendozoicomonas</taxon>
    </lineage>
</organism>
<reference evidence="2 3" key="1">
    <citation type="submission" date="2017-03" db="EMBL/GenBank/DDBJ databases">
        <authorList>
            <person name="Afonso C.L."/>
            <person name="Miller P.J."/>
            <person name="Scott M.A."/>
            <person name="Spackman E."/>
            <person name="Goraichik I."/>
            <person name="Dimitrov K.M."/>
            <person name="Suarez D.L."/>
            <person name="Swayne D.E."/>
        </authorList>
    </citation>
    <scope>NUCLEOTIDE SEQUENCE [LARGE SCALE GENOMIC DNA]</scope>
    <source>
        <strain evidence="2">SB41UT1</strain>
    </source>
</reference>
<keyword evidence="1" id="KW-0732">Signal</keyword>
<feature type="chain" id="PRO_5012168582" description="Type IV pilus biogenesis protein PilP" evidence="1">
    <location>
        <begin position="27"/>
        <end position="217"/>
    </location>
</feature>
<accession>A0A1X7AEB9</accession>
<proteinExistence type="predicted"/>
<evidence type="ECO:0000313" key="2">
    <source>
        <dbReference type="EMBL" id="SMA31931.1"/>
    </source>
</evidence>
<feature type="signal peptide" evidence="1">
    <location>
        <begin position="1"/>
        <end position="26"/>
    </location>
</feature>
<dbReference type="EMBL" id="FWPT01000001">
    <property type="protein sequence ID" value="SMA31931.1"/>
    <property type="molecule type" value="Genomic_DNA"/>
</dbReference>
<protein>
    <recommendedName>
        <fullName evidence="4">Type IV pilus biogenesis protein PilP</fullName>
    </recommendedName>
</protein>
<sequence>MKGIMSKEAGLKLVLAGLLFSSPALGDIQPLPNHQMGNMYIDNSVPLGTRQSIQNTIGDIQRQITSEVQSRDVDAAISAKIPKPEKKIELSVDERVQEALAKSHVSPLNGEVYGPFQLPSQTTYPETFTRTVNGEEVSDTIQVGGRGGGYQIGLPNSGSIEGLSGAGIRLVFPNRGNGNGGTSDLPFANQIIQAPGVPASIEVKGDQIILLISPPNQ</sequence>
<dbReference type="Proteomes" id="UP000196573">
    <property type="component" value="Unassembled WGS sequence"/>
</dbReference>
<evidence type="ECO:0000256" key="1">
    <source>
        <dbReference type="SAM" id="SignalP"/>
    </source>
</evidence>
<evidence type="ECO:0008006" key="4">
    <source>
        <dbReference type="Google" id="ProtNLM"/>
    </source>
</evidence>
<name>A0A1X7AEB9_9GAMM</name>
<gene>
    <name evidence="2" type="ORF">EHSB41UT_00080</name>
</gene>
<dbReference type="AlphaFoldDB" id="A0A1X7AEB9"/>
<dbReference type="RefSeq" id="WP_087105809.1">
    <property type="nucleotide sequence ID" value="NZ_FWPT01000001.1"/>
</dbReference>
<keyword evidence="3" id="KW-1185">Reference proteome</keyword>
<evidence type="ECO:0000313" key="3">
    <source>
        <dbReference type="Proteomes" id="UP000196573"/>
    </source>
</evidence>